<dbReference type="RefSeq" id="WP_103312313.1">
    <property type="nucleotide sequence ID" value="NZ_PPPD01000001.1"/>
</dbReference>
<dbReference type="OrthoDB" id="70299at2"/>
<accession>A0A2K3UZC2</accession>
<organism evidence="1 2">
    <name type="scientific">Deinococcus koreensis</name>
    <dbReference type="NCBI Taxonomy" id="2054903"/>
    <lineage>
        <taxon>Bacteria</taxon>
        <taxon>Thermotogati</taxon>
        <taxon>Deinococcota</taxon>
        <taxon>Deinococci</taxon>
        <taxon>Deinococcales</taxon>
        <taxon>Deinococcaceae</taxon>
        <taxon>Deinococcus</taxon>
    </lineage>
</organism>
<name>A0A2K3UZC2_9DEIO</name>
<evidence type="ECO:0000313" key="2">
    <source>
        <dbReference type="Proteomes" id="UP000236379"/>
    </source>
</evidence>
<proteinExistence type="predicted"/>
<evidence type="ECO:0000313" key="1">
    <source>
        <dbReference type="EMBL" id="PNY81873.1"/>
    </source>
</evidence>
<protein>
    <submittedName>
        <fullName evidence="1">Uncharacterized protein</fullName>
    </submittedName>
</protein>
<sequence>MAHPDLREALLAPAQAFQAGEEHQALGLLGRLVEQAGPDTVEWASLERLRGLVLIHVLREVEGTFALERADPVLERAGAPRPTLAWLAGPDEAEGT</sequence>
<dbReference type="Proteomes" id="UP000236379">
    <property type="component" value="Unassembled WGS sequence"/>
</dbReference>
<dbReference type="AlphaFoldDB" id="A0A2K3UZC2"/>
<dbReference type="EMBL" id="PPPD01000001">
    <property type="protein sequence ID" value="PNY81873.1"/>
    <property type="molecule type" value="Genomic_DNA"/>
</dbReference>
<gene>
    <name evidence="1" type="ORF">CVO96_11260</name>
</gene>
<keyword evidence="2" id="KW-1185">Reference proteome</keyword>
<comment type="caution">
    <text evidence="1">The sequence shown here is derived from an EMBL/GenBank/DDBJ whole genome shotgun (WGS) entry which is preliminary data.</text>
</comment>
<reference evidence="1 2" key="1">
    <citation type="submission" date="2018-01" db="EMBL/GenBank/DDBJ databases">
        <title>Deinococcus koreensis sp. nov., a radiation-resistant bacterium isolated from river water.</title>
        <authorList>
            <person name="Choi A."/>
        </authorList>
    </citation>
    <scope>NUCLEOTIDE SEQUENCE [LARGE SCALE GENOMIC DNA]</scope>
    <source>
        <strain evidence="1 2">SJW1-2</strain>
    </source>
</reference>